<sequence length="494" mass="54045">MAVSAPPAGVLGMGPDPNWIDNFTTCIFKQDYDTAREVLRSAIARGASTHLAEQYAKVLEEFLTKRDEVENPVALARFEECVVRETSSGQGRGLYVPSYQTWGAQLWKERPLAYIQSPGSRKCVQVCCACLVPVGSLASQLKYMNLEPPPGSEKILLSTYPDEVCPDGFCPGQVIACDGNDCSEVFCSQSCRSWALSESSHAILCKGRLGPKSWSALQSLELLAIETDSEHLLLLAHHVACMTLARRSGQSLEAVKDRFASQFASAPWDSLAGADDSDTPEERRRCMSCAIPLLETIFEAEDLASGLLDSELLSNILGTFELVNMCISLPHPLNSHADVADYLTEELAEALAKMQEPLQSDSESEPETEQPTSPWASARQGQLFENIIGTALCEALAFTNHSCLPNCRIEFATASQPEAKGPGLWLYSVTRRPLVPGDEVLMAYVPSVVGQPLQVRQRKMQKFGFTCHCRTCETDRVLESEPVPVVTSSGYPQP</sequence>
<feature type="domain" description="SET" evidence="2">
    <location>
        <begin position="388"/>
        <end position="444"/>
    </location>
</feature>
<dbReference type="PANTHER" id="PTHR47436:SF1">
    <property type="entry name" value="SET DOMAIN-CONTAINING PROTEIN"/>
    <property type="match status" value="1"/>
</dbReference>
<comment type="caution">
    <text evidence="3">The sequence shown here is derived from an EMBL/GenBank/DDBJ whole genome shotgun (WGS) entry which is preliminary data.</text>
</comment>
<gene>
    <name evidence="3" type="primary">ATXR2</name>
    <name evidence="3" type="ORF">SNEC2469_LOCUS34978</name>
</gene>
<evidence type="ECO:0000313" key="3">
    <source>
        <dbReference type="EMBL" id="CAE7943257.1"/>
    </source>
</evidence>
<evidence type="ECO:0000256" key="1">
    <source>
        <dbReference type="SAM" id="MobiDB-lite"/>
    </source>
</evidence>
<dbReference type="Proteomes" id="UP000601435">
    <property type="component" value="Unassembled WGS sequence"/>
</dbReference>
<dbReference type="GO" id="GO:0008168">
    <property type="term" value="F:methyltransferase activity"/>
    <property type="evidence" value="ECO:0007669"/>
    <property type="project" value="InterPro"/>
</dbReference>
<dbReference type="PANTHER" id="PTHR47436">
    <property type="entry name" value="HISTONE-LYSINE N-METHYLTRANSFERASE ATXR2"/>
    <property type="match status" value="1"/>
</dbReference>
<name>A0A813CLD9_9DINO</name>
<proteinExistence type="predicted"/>
<evidence type="ECO:0000259" key="2">
    <source>
        <dbReference type="Pfam" id="PF00856"/>
    </source>
</evidence>
<accession>A0A813CLD9</accession>
<organism evidence="3 4">
    <name type="scientific">Symbiodinium necroappetens</name>
    <dbReference type="NCBI Taxonomy" id="1628268"/>
    <lineage>
        <taxon>Eukaryota</taxon>
        <taxon>Sar</taxon>
        <taxon>Alveolata</taxon>
        <taxon>Dinophyceae</taxon>
        <taxon>Suessiales</taxon>
        <taxon>Symbiodiniaceae</taxon>
        <taxon>Symbiodinium</taxon>
    </lineage>
</organism>
<dbReference type="AlphaFoldDB" id="A0A813CLD9"/>
<dbReference type="OrthoDB" id="408529at2759"/>
<dbReference type="EMBL" id="CAJNJA010099042">
    <property type="protein sequence ID" value="CAE7943257.1"/>
    <property type="molecule type" value="Genomic_DNA"/>
</dbReference>
<dbReference type="Gene3D" id="2.170.270.10">
    <property type="entry name" value="SET domain"/>
    <property type="match status" value="1"/>
</dbReference>
<dbReference type="Pfam" id="PF00856">
    <property type="entry name" value="SET"/>
    <property type="match status" value="1"/>
</dbReference>
<reference evidence="3" key="1">
    <citation type="submission" date="2021-02" db="EMBL/GenBank/DDBJ databases">
        <authorList>
            <person name="Dougan E. K."/>
            <person name="Rhodes N."/>
            <person name="Thang M."/>
            <person name="Chan C."/>
        </authorList>
    </citation>
    <scope>NUCLEOTIDE SEQUENCE</scope>
</reference>
<dbReference type="InterPro" id="IPR046341">
    <property type="entry name" value="SET_dom_sf"/>
</dbReference>
<feature type="region of interest" description="Disordered" evidence="1">
    <location>
        <begin position="353"/>
        <end position="376"/>
    </location>
</feature>
<dbReference type="SUPFAM" id="SSF82199">
    <property type="entry name" value="SET domain"/>
    <property type="match status" value="1"/>
</dbReference>
<dbReference type="InterPro" id="IPR001214">
    <property type="entry name" value="SET_dom"/>
</dbReference>
<evidence type="ECO:0000313" key="4">
    <source>
        <dbReference type="Proteomes" id="UP000601435"/>
    </source>
</evidence>
<dbReference type="InterPro" id="IPR044237">
    <property type="entry name" value="ATXR2-like"/>
</dbReference>
<protein>
    <submittedName>
        <fullName evidence="3">ATXR2 protein</fullName>
    </submittedName>
</protein>
<keyword evidence="4" id="KW-1185">Reference proteome</keyword>